<reference evidence="15 16" key="1">
    <citation type="submission" date="2018-07" db="EMBL/GenBank/DDBJ databases">
        <title>Genomic Encyclopedia of Type Strains, Phase IV (KMG-IV): sequencing the most valuable type-strain genomes for metagenomic binning, comparative biology and taxonomic classification.</title>
        <authorList>
            <person name="Goeker M."/>
        </authorList>
    </citation>
    <scope>NUCLEOTIDE SEQUENCE [LARGE SCALE GENOMIC DNA]</scope>
    <source>
        <strain evidence="15 16">DSM 4134</strain>
    </source>
</reference>
<keyword evidence="10" id="KW-0862">Zinc</keyword>
<dbReference type="Pfam" id="PF17900">
    <property type="entry name" value="Peptidase_M1_N"/>
    <property type="match status" value="1"/>
</dbReference>
<dbReference type="GO" id="GO:0042277">
    <property type="term" value="F:peptide binding"/>
    <property type="evidence" value="ECO:0007669"/>
    <property type="project" value="TreeGrafter"/>
</dbReference>
<dbReference type="GO" id="GO:0070006">
    <property type="term" value="F:metalloaminopeptidase activity"/>
    <property type="evidence" value="ECO:0007669"/>
    <property type="project" value="TreeGrafter"/>
</dbReference>
<dbReference type="Gene3D" id="1.10.390.10">
    <property type="entry name" value="Neutral Protease Domain 2"/>
    <property type="match status" value="1"/>
</dbReference>
<accession>A0A3D9L3H5</accession>
<dbReference type="PRINTS" id="PR00756">
    <property type="entry name" value="ALADIPTASE"/>
</dbReference>
<evidence type="ECO:0000256" key="10">
    <source>
        <dbReference type="ARBA" id="ARBA00022833"/>
    </source>
</evidence>
<dbReference type="SUPFAM" id="SSF63737">
    <property type="entry name" value="Leukotriene A4 hydrolase N-terminal domain"/>
    <property type="match status" value="1"/>
</dbReference>
<organism evidence="15 16">
    <name type="scientific">Marinoscillum furvescens DSM 4134</name>
    <dbReference type="NCBI Taxonomy" id="1122208"/>
    <lineage>
        <taxon>Bacteria</taxon>
        <taxon>Pseudomonadati</taxon>
        <taxon>Bacteroidota</taxon>
        <taxon>Cytophagia</taxon>
        <taxon>Cytophagales</taxon>
        <taxon>Reichenbachiellaceae</taxon>
        <taxon>Marinoscillum</taxon>
    </lineage>
</organism>
<dbReference type="GO" id="GO:0006508">
    <property type="term" value="P:proteolysis"/>
    <property type="evidence" value="ECO:0007669"/>
    <property type="project" value="UniProtKB-KW"/>
</dbReference>
<evidence type="ECO:0000259" key="14">
    <source>
        <dbReference type="Pfam" id="PF18962"/>
    </source>
</evidence>
<feature type="domain" description="Aminopeptidase N-like N-terminal" evidence="13">
    <location>
        <begin position="44"/>
        <end position="218"/>
    </location>
</feature>
<evidence type="ECO:0000256" key="6">
    <source>
        <dbReference type="ARBA" id="ARBA00022438"/>
    </source>
</evidence>
<evidence type="ECO:0000256" key="5">
    <source>
        <dbReference type="ARBA" id="ARBA00015611"/>
    </source>
</evidence>
<dbReference type="InterPro" id="IPR014782">
    <property type="entry name" value="Peptidase_M1_dom"/>
</dbReference>
<feature type="domain" description="Secretion system C-terminal sorting" evidence="14">
    <location>
        <begin position="569"/>
        <end position="628"/>
    </location>
</feature>
<dbReference type="Gene3D" id="2.60.40.1730">
    <property type="entry name" value="tricorn interacting facor f3 domain"/>
    <property type="match status" value="1"/>
</dbReference>
<feature type="domain" description="Peptidase M1 membrane alanine aminopeptidase" evidence="12">
    <location>
        <begin position="315"/>
        <end position="458"/>
    </location>
</feature>
<dbReference type="GO" id="GO:0005615">
    <property type="term" value="C:extracellular space"/>
    <property type="evidence" value="ECO:0007669"/>
    <property type="project" value="TreeGrafter"/>
</dbReference>
<dbReference type="Pfam" id="PF18962">
    <property type="entry name" value="Por_Secre_tail"/>
    <property type="match status" value="1"/>
</dbReference>
<dbReference type="InterPro" id="IPR001930">
    <property type="entry name" value="Peptidase_M1"/>
</dbReference>
<comment type="similarity">
    <text evidence="3">Belongs to the peptidase M1 family.</text>
</comment>
<sequence>MHRLLILLLLPHLLVAQHYHTSSVLQQRPTPSSSSATDLTYVFLDLNATNTSTQLSGRAELTFQVKTTTQQIVLELTNELSVSQVSVNNSPTTYAHSNDLLSISSPSGNFEPRSYTIAVSYSGKPTPANNNIFSGINNASSNAWGNQITWTLSEPFNAKMWWPAKQDLSDKIDSADIHITIPGHLKAGSNGVLQSVVNLPNNKVRYEWSTRYPMAYYLMAFAVGAYVEYNNYAHPADMKGDSILIQNYLYDNPETLPYYRDQLDMIPQMLELFSELLGPYPFRQEKYGHMMAPFSGGMEHQTMSSMGIFTFGLNAHELGHQWFGNHVTCATWNDIWINEGFARFCEYLAAERLLGASSAKAAIANDMLAVINLDTGSIYIPDHHPLTDKRIFNFKLTYAKGGLMLNMIRQIIRNDEVFFETLRKFLSAHQNGTATGEDFRLILEAESQRDFSEFFEQWYYGNGYPIFNIAWTKLPGNTISIAIDQSTSHLTELFTTPLEFHITFKSGQTKRILLTQQTNKETFLIAAKGSVERVTFDPNGWLIKKVDRFVQTDENGNVILNNQPDEPALFPNPVSDWLYISAPAQKLRLSNSAGQLILEASDVNELNVAGLSPGLYFVEVIPRSGHTQFHRLIKN</sequence>
<evidence type="ECO:0000256" key="11">
    <source>
        <dbReference type="ARBA" id="ARBA00023049"/>
    </source>
</evidence>
<keyword evidence="7" id="KW-0645">Protease</keyword>
<dbReference type="InterPro" id="IPR045357">
    <property type="entry name" value="Aminopeptidase_N-like_N"/>
</dbReference>
<dbReference type="EMBL" id="QREG01000014">
    <property type="protein sequence ID" value="RED96641.1"/>
    <property type="molecule type" value="Genomic_DNA"/>
</dbReference>
<dbReference type="InterPro" id="IPR026444">
    <property type="entry name" value="Secre_tail"/>
</dbReference>
<dbReference type="InterPro" id="IPR050344">
    <property type="entry name" value="Peptidase_M1_aminopeptidases"/>
</dbReference>
<dbReference type="SUPFAM" id="SSF55486">
    <property type="entry name" value="Metalloproteases ('zincins'), catalytic domain"/>
    <property type="match status" value="1"/>
</dbReference>
<dbReference type="NCBIfam" id="TIGR04183">
    <property type="entry name" value="Por_Secre_tail"/>
    <property type="match status" value="1"/>
</dbReference>
<evidence type="ECO:0000313" key="15">
    <source>
        <dbReference type="EMBL" id="RED96641.1"/>
    </source>
</evidence>
<dbReference type="RefSeq" id="WP_147302968.1">
    <property type="nucleotide sequence ID" value="NZ_QREG01000014.1"/>
</dbReference>
<evidence type="ECO:0000256" key="8">
    <source>
        <dbReference type="ARBA" id="ARBA00022723"/>
    </source>
</evidence>
<dbReference type="AlphaFoldDB" id="A0A3D9L3H5"/>
<evidence type="ECO:0000256" key="1">
    <source>
        <dbReference type="ARBA" id="ARBA00000098"/>
    </source>
</evidence>
<evidence type="ECO:0000256" key="3">
    <source>
        <dbReference type="ARBA" id="ARBA00010136"/>
    </source>
</evidence>
<dbReference type="EC" id="3.4.11.2" evidence="4"/>
<evidence type="ECO:0000259" key="13">
    <source>
        <dbReference type="Pfam" id="PF17900"/>
    </source>
</evidence>
<dbReference type="InterPro" id="IPR027268">
    <property type="entry name" value="Peptidase_M4/M1_CTD_sf"/>
</dbReference>
<comment type="catalytic activity">
    <reaction evidence="1">
        <text>Release of an N-terminal amino acid, Xaa-|-Yaa- from a peptide, amide or arylamide. Xaa is preferably Ala, but may be most amino acids including Pro (slow action). When a terminal hydrophobic residue is followed by a prolyl residue, the two may be released as an intact Xaa-Pro dipeptide.</text>
        <dbReference type="EC" id="3.4.11.2"/>
    </reaction>
</comment>
<dbReference type="Proteomes" id="UP000256779">
    <property type="component" value="Unassembled WGS sequence"/>
</dbReference>
<evidence type="ECO:0000256" key="2">
    <source>
        <dbReference type="ARBA" id="ARBA00001947"/>
    </source>
</evidence>
<dbReference type="OrthoDB" id="100605at2"/>
<dbReference type="GO" id="GO:0008270">
    <property type="term" value="F:zinc ion binding"/>
    <property type="evidence" value="ECO:0007669"/>
    <property type="project" value="InterPro"/>
</dbReference>
<dbReference type="CDD" id="cd09603">
    <property type="entry name" value="M1_APN_like"/>
    <property type="match status" value="1"/>
</dbReference>
<keyword evidence="8" id="KW-0479">Metal-binding</keyword>
<name>A0A3D9L3H5_MARFU</name>
<proteinExistence type="inferred from homology"/>
<evidence type="ECO:0000256" key="4">
    <source>
        <dbReference type="ARBA" id="ARBA00012564"/>
    </source>
</evidence>
<keyword evidence="6" id="KW-0031">Aminopeptidase</keyword>
<evidence type="ECO:0000256" key="9">
    <source>
        <dbReference type="ARBA" id="ARBA00022801"/>
    </source>
</evidence>
<keyword evidence="11" id="KW-0482">Metalloprotease</keyword>
<dbReference type="PANTHER" id="PTHR11533:SF174">
    <property type="entry name" value="PUROMYCIN-SENSITIVE AMINOPEPTIDASE-RELATED"/>
    <property type="match status" value="1"/>
</dbReference>
<dbReference type="GO" id="GO:0016020">
    <property type="term" value="C:membrane"/>
    <property type="evidence" value="ECO:0007669"/>
    <property type="project" value="TreeGrafter"/>
</dbReference>
<keyword evidence="16" id="KW-1185">Reference proteome</keyword>
<protein>
    <recommendedName>
        <fullName evidence="5">Aminopeptidase N</fullName>
        <ecNumber evidence="4">3.4.11.2</ecNumber>
    </recommendedName>
</protein>
<evidence type="ECO:0000256" key="7">
    <source>
        <dbReference type="ARBA" id="ARBA00022670"/>
    </source>
</evidence>
<dbReference type="PANTHER" id="PTHR11533">
    <property type="entry name" value="PROTEASE M1 ZINC METALLOPROTEASE"/>
    <property type="match status" value="1"/>
</dbReference>
<dbReference type="Pfam" id="PF01433">
    <property type="entry name" value="Peptidase_M1"/>
    <property type="match status" value="1"/>
</dbReference>
<evidence type="ECO:0000259" key="12">
    <source>
        <dbReference type="Pfam" id="PF01433"/>
    </source>
</evidence>
<dbReference type="InterPro" id="IPR042097">
    <property type="entry name" value="Aminopeptidase_N-like_N_sf"/>
</dbReference>
<evidence type="ECO:0000313" key="16">
    <source>
        <dbReference type="Proteomes" id="UP000256779"/>
    </source>
</evidence>
<keyword evidence="9" id="KW-0378">Hydrolase</keyword>
<dbReference type="GO" id="GO:0016285">
    <property type="term" value="F:alanyl aminopeptidase activity"/>
    <property type="evidence" value="ECO:0007669"/>
    <property type="project" value="UniProtKB-EC"/>
</dbReference>
<comment type="cofactor">
    <cofactor evidence="2">
        <name>Zn(2+)</name>
        <dbReference type="ChEBI" id="CHEBI:29105"/>
    </cofactor>
</comment>
<dbReference type="GO" id="GO:0043171">
    <property type="term" value="P:peptide catabolic process"/>
    <property type="evidence" value="ECO:0007669"/>
    <property type="project" value="TreeGrafter"/>
</dbReference>
<comment type="caution">
    <text evidence="15">The sequence shown here is derived from an EMBL/GenBank/DDBJ whole genome shotgun (WGS) entry which is preliminary data.</text>
</comment>
<dbReference type="GO" id="GO:0005737">
    <property type="term" value="C:cytoplasm"/>
    <property type="evidence" value="ECO:0007669"/>
    <property type="project" value="TreeGrafter"/>
</dbReference>
<gene>
    <name evidence="15" type="ORF">C7460_11499</name>
</gene>